<proteinExistence type="predicted"/>
<name>A0A1Q9ESU6_SYMMI</name>
<evidence type="ECO:0000313" key="3">
    <source>
        <dbReference type="Proteomes" id="UP000186817"/>
    </source>
</evidence>
<feature type="compositionally biased region" description="Basic and acidic residues" evidence="1">
    <location>
        <begin position="63"/>
        <end position="84"/>
    </location>
</feature>
<accession>A0A1Q9ESU6</accession>
<dbReference type="OrthoDB" id="10479967at2759"/>
<feature type="region of interest" description="Disordered" evidence="1">
    <location>
        <begin position="63"/>
        <end position="125"/>
    </location>
</feature>
<sequence length="125" mass="14102">MLTRSITEKWLAEHPGIPESALAFDLFAKDSWMPLDTDTPEALGWDPSTPLRLLAYPTDERFVFQPDAKENESTERKVHQEVRRVSKRPKEKAKPAATRSRSPRPAPEGGFPGRGSESEIQHNHG</sequence>
<dbReference type="EMBL" id="LSRX01000077">
    <property type="protein sequence ID" value="OLQ10487.1"/>
    <property type="molecule type" value="Genomic_DNA"/>
</dbReference>
<comment type="caution">
    <text evidence="2">The sequence shown here is derived from an EMBL/GenBank/DDBJ whole genome shotgun (WGS) entry which is preliminary data.</text>
</comment>
<protein>
    <submittedName>
        <fullName evidence="2">Uncharacterized protein</fullName>
    </submittedName>
</protein>
<feature type="compositionally biased region" description="Basic and acidic residues" evidence="1">
    <location>
        <begin position="116"/>
        <end position="125"/>
    </location>
</feature>
<reference evidence="2 3" key="1">
    <citation type="submission" date="2016-02" db="EMBL/GenBank/DDBJ databases">
        <title>Genome analysis of coral dinoflagellate symbionts highlights evolutionary adaptations to a symbiotic lifestyle.</title>
        <authorList>
            <person name="Aranda M."/>
            <person name="Li Y."/>
            <person name="Liew Y.J."/>
            <person name="Baumgarten S."/>
            <person name="Simakov O."/>
            <person name="Wilson M."/>
            <person name="Piel J."/>
            <person name="Ashoor H."/>
            <person name="Bougouffa S."/>
            <person name="Bajic V.B."/>
            <person name="Ryu T."/>
            <person name="Ravasi T."/>
            <person name="Bayer T."/>
            <person name="Micklem G."/>
            <person name="Kim H."/>
            <person name="Bhak J."/>
            <person name="Lajeunesse T.C."/>
            <person name="Voolstra C.R."/>
        </authorList>
    </citation>
    <scope>NUCLEOTIDE SEQUENCE [LARGE SCALE GENOMIC DNA]</scope>
    <source>
        <strain evidence="2 3">CCMP2467</strain>
    </source>
</reference>
<evidence type="ECO:0000313" key="2">
    <source>
        <dbReference type="EMBL" id="OLQ10487.1"/>
    </source>
</evidence>
<organism evidence="2 3">
    <name type="scientific">Symbiodinium microadriaticum</name>
    <name type="common">Dinoflagellate</name>
    <name type="synonym">Zooxanthella microadriatica</name>
    <dbReference type="NCBI Taxonomy" id="2951"/>
    <lineage>
        <taxon>Eukaryota</taxon>
        <taxon>Sar</taxon>
        <taxon>Alveolata</taxon>
        <taxon>Dinophyceae</taxon>
        <taxon>Suessiales</taxon>
        <taxon>Symbiodiniaceae</taxon>
        <taxon>Symbiodinium</taxon>
    </lineage>
</organism>
<evidence type="ECO:0000256" key="1">
    <source>
        <dbReference type="SAM" id="MobiDB-lite"/>
    </source>
</evidence>
<keyword evidence="3" id="KW-1185">Reference proteome</keyword>
<gene>
    <name evidence="2" type="ORF">AK812_SmicGene5819</name>
</gene>
<dbReference type="Proteomes" id="UP000186817">
    <property type="component" value="Unassembled WGS sequence"/>
</dbReference>
<dbReference type="AlphaFoldDB" id="A0A1Q9ESU6"/>